<sequence length="414" mass="47809">MNCRIAPLVLLYILGLIFCNETSQYSNEKKDENNSKTSPAGFSLLGSESKIDFEGDEQINDYVKQSNTISKIDQPTSGKSGFFSIFKKHTSKSLSNNNNQQVGKQHKSLKTVSPTLNLQQRQFKVFPSNNKETSNNVNQKKYASKAINSNQDRRSFNLVSSTSSLGEDQGIQITDESRPLDIRLEILENEDFVEREKNIIANENAFRKEKSKERIEEQEFSIIEPEEDQIQVWDDTQIYKKIEPGEERILKYPYEIGKSRKIAIRSHPELKGYQQSDIDLSEMKSRQLKHDQELEFIETSQEAQHMFETAGSPFRNVRKGVNDPLNNEDMAVLDMPLGYTPDGIRDIVEEYFWGDFPIFDYEHDRVNPPDNLAHFFELDSNTKNIRSILPLHRSNILEPEVSIISLLFFKTNTF</sequence>
<dbReference type="VEuPathDB" id="CryptoDB:ChTU502y2012_407g1105"/>
<reference evidence="2" key="1">
    <citation type="submission" date="2015-08" db="EMBL/GenBank/DDBJ databases">
        <authorList>
            <person name="Babu N.S."/>
            <person name="Beckwith C.J."/>
            <person name="Beseler K.G."/>
            <person name="Brison A."/>
            <person name="Carone J.V."/>
            <person name="Caskin T.P."/>
            <person name="Diamond M."/>
            <person name="Durham M.E."/>
            <person name="Foxe J.M."/>
            <person name="Go M."/>
            <person name="Henderson B.A."/>
            <person name="Jones I.B."/>
            <person name="McGettigan J.A."/>
            <person name="Micheletti S.J."/>
            <person name="Nasrallah M.E."/>
            <person name="Ortiz D."/>
            <person name="Piller C.R."/>
            <person name="Privatt S.R."/>
            <person name="Schneider S.L."/>
            <person name="Sharp S."/>
            <person name="Smith T.C."/>
            <person name="Stanton J.D."/>
            <person name="Ullery H.E."/>
            <person name="Wilson R.J."/>
            <person name="Serrano M.G."/>
            <person name="Buck G."/>
            <person name="Lee V."/>
            <person name="Wang Y."/>
            <person name="Carvalho R."/>
            <person name="Voegtly L."/>
            <person name="Shi R."/>
            <person name="Duckworth R."/>
            <person name="Johnson A."/>
            <person name="Loviza R."/>
            <person name="Walstead R."/>
            <person name="Shah Z."/>
            <person name="Kiflezghi M."/>
            <person name="Wade K."/>
            <person name="Ball S.L."/>
            <person name="Bradley K.W."/>
            <person name="Asai D.J."/>
            <person name="Bowman C.A."/>
            <person name="Russell D.A."/>
            <person name="Pope W.H."/>
            <person name="Jacobs-Sera D."/>
            <person name="Hendrix R.W."/>
            <person name="Hatfull G.F."/>
        </authorList>
    </citation>
    <scope>NUCLEOTIDE SEQUENCE [LARGE SCALE GENOMIC DNA]</scope>
</reference>
<dbReference type="VEuPathDB" id="CryptoDB:Chro.70253"/>
<evidence type="ECO:0000313" key="2">
    <source>
        <dbReference type="EMBL" id="CUV07207.1"/>
    </source>
</evidence>
<proteinExistence type="predicted"/>
<feature type="chain" id="PRO_5006627855" evidence="1">
    <location>
        <begin position="20"/>
        <end position="414"/>
    </location>
</feature>
<protein>
    <submittedName>
        <fullName evidence="2">Uncharacterized protein</fullName>
    </submittedName>
</protein>
<feature type="signal peptide" evidence="1">
    <location>
        <begin position="1"/>
        <end position="19"/>
    </location>
</feature>
<gene>
    <name evidence="2" type="ORF">CHUDEA7_2220</name>
</gene>
<dbReference type="EMBL" id="LN877953">
    <property type="protein sequence ID" value="CUV07207.1"/>
    <property type="molecule type" value="Genomic_DNA"/>
</dbReference>
<dbReference type="Proteomes" id="UP000199752">
    <property type="component" value="Chromosome 7"/>
</dbReference>
<name>A0A0S4TJY6_CRYHO</name>
<dbReference type="AlphaFoldDB" id="A0A0S4TJY6"/>
<dbReference type="VEuPathDB" id="CryptoDB:GY17_00002018"/>
<organism evidence="2">
    <name type="scientific">Cryptosporidium hominis</name>
    <dbReference type="NCBI Taxonomy" id="237895"/>
    <lineage>
        <taxon>Eukaryota</taxon>
        <taxon>Sar</taxon>
        <taxon>Alveolata</taxon>
        <taxon>Apicomplexa</taxon>
        <taxon>Conoidasida</taxon>
        <taxon>Coccidia</taxon>
        <taxon>Eucoccidiorida</taxon>
        <taxon>Eimeriorina</taxon>
        <taxon>Cryptosporidiidae</taxon>
        <taxon>Cryptosporidium</taxon>
    </lineage>
</organism>
<dbReference type="VEuPathDB" id="CryptoDB:CHUDEA7_2220"/>
<evidence type="ECO:0000256" key="1">
    <source>
        <dbReference type="SAM" id="SignalP"/>
    </source>
</evidence>
<accession>A0A0S4TJY6</accession>
<keyword evidence="1" id="KW-0732">Signal</keyword>